<feature type="region of interest" description="Disordered" evidence="1">
    <location>
        <begin position="576"/>
        <end position="601"/>
    </location>
</feature>
<dbReference type="Proteomes" id="UP001245184">
    <property type="component" value="Unassembled WGS sequence"/>
</dbReference>
<sequence length="601" mass="64392">MKMSRKKIAILVAVLLIVAAVVIQAVWRPFAHRKAANTGEVVLDIHHPDAVIDSEALSRLPRDMLRVPLLHDVLTQDFVDYYESANTRLSAEGALRRLAFEHQLDWRDELIRRVFDEPAHVLLWRSPDGRLGYWIMSIRRNGLAKLLQGVGNVAASDSQLSQVAKLSGDVPVYALKLAVGRTLLFATKDDRLVVLSAPGVLLDEKGSVLSERADAVSDMLSSGRDDAARAYRLDAAGDAPKGHRLIVSANYLSFGYQAFFSGIDALRFDFSPNGNAAASWRTSALIDPGKLPQQWNSADLWRALPANAAACASLPADWKEASALLGKVADGGDAAAAIGDRLTGPAAVCWYAKSTLVAPVFIARVKAQDAASIAALKSALGKTFGDVIGAYEAKAAKVDGNNAGYRRLPVSTREQGADVTVWQRPVSARSGTALSSKASFASQLSAERYFPVTLALAHGYVIFSPDARLVDDTLAVLDKRYPALADTLAPERLPRTILTLTPASAAALIEREAGAALPADQEAVFRNASRTHLTPKLRALAHYPALSLSLPQSLPGSTGWVPVEWWFDRAKIDANNDASGDTASNNAATQAPADQPGTEGD</sequence>
<dbReference type="EMBL" id="JAVIZN010000002">
    <property type="protein sequence ID" value="MDR6205646.1"/>
    <property type="molecule type" value="Genomic_DNA"/>
</dbReference>
<dbReference type="InterPro" id="IPR018671">
    <property type="entry name" value="DUF2138"/>
</dbReference>
<reference evidence="2 3" key="1">
    <citation type="submission" date="2023-08" db="EMBL/GenBank/DDBJ databases">
        <title>Genome sequencing of plant associated microbes to promote plant fitness in Sorghum bicolor and Oryza sativa.</title>
        <authorList>
            <person name="Coleman-Derr D."/>
        </authorList>
    </citation>
    <scope>NUCLEOTIDE SEQUENCE [LARGE SCALE GENOMIC DNA]</scope>
    <source>
        <strain evidence="2 3">SLBN-33</strain>
    </source>
</reference>
<evidence type="ECO:0000313" key="3">
    <source>
        <dbReference type="Proteomes" id="UP001245184"/>
    </source>
</evidence>
<dbReference type="AlphaFoldDB" id="A0ABD5CJY7"/>
<dbReference type="NCBIfam" id="NF008500">
    <property type="entry name" value="PRK11410.1"/>
    <property type="match status" value="1"/>
</dbReference>
<accession>A0ABD5CJY7</accession>
<proteinExistence type="predicted"/>
<dbReference type="Pfam" id="PF09909">
    <property type="entry name" value="DUF2138"/>
    <property type="match status" value="1"/>
</dbReference>
<comment type="caution">
    <text evidence="2">The sequence shown here is derived from an EMBL/GenBank/DDBJ whole genome shotgun (WGS) entry which is preliminary data.</text>
</comment>
<evidence type="ECO:0000313" key="2">
    <source>
        <dbReference type="EMBL" id="MDR6205646.1"/>
    </source>
</evidence>
<organism evidence="2 3">
    <name type="scientific">Paraburkholderia graminis</name>
    <dbReference type="NCBI Taxonomy" id="60548"/>
    <lineage>
        <taxon>Bacteria</taxon>
        <taxon>Pseudomonadati</taxon>
        <taxon>Pseudomonadota</taxon>
        <taxon>Betaproteobacteria</taxon>
        <taxon>Burkholderiales</taxon>
        <taxon>Burkholderiaceae</taxon>
        <taxon>Paraburkholderia</taxon>
    </lineage>
</organism>
<feature type="compositionally biased region" description="Polar residues" evidence="1">
    <location>
        <begin position="576"/>
        <end position="589"/>
    </location>
</feature>
<protein>
    <submittedName>
        <fullName evidence="2">Uncharacterized protein YfaA (DUF2138 family)</fullName>
    </submittedName>
</protein>
<name>A0ABD5CJY7_9BURK</name>
<evidence type="ECO:0000256" key="1">
    <source>
        <dbReference type="SAM" id="MobiDB-lite"/>
    </source>
</evidence>
<gene>
    <name evidence="2" type="ORF">QF025_004366</name>
</gene>
<dbReference type="RefSeq" id="WP_029971585.1">
    <property type="nucleotide sequence ID" value="NZ_ATXV01000021.1"/>
</dbReference>